<dbReference type="Pfam" id="PF02525">
    <property type="entry name" value="Flavodoxin_2"/>
    <property type="match status" value="1"/>
</dbReference>
<protein>
    <submittedName>
        <fullName evidence="2">FMN-dependent NADH-azoreductase</fullName>
    </submittedName>
</protein>
<evidence type="ECO:0000259" key="1">
    <source>
        <dbReference type="Pfam" id="PF02525"/>
    </source>
</evidence>
<name>A0A9W6KDS6_9ACTN</name>
<dbReference type="InterPro" id="IPR003680">
    <property type="entry name" value="Flavodoxin_fold"/>
</dbReference>
<feature type="domain" description="Flavodoxin-like fold" evidence="1">
    <location>
        <begin position="1"/>
        <end position="163"/>
    </location>
</feature>
<dbReference type="SUPFAM" id="SSF52218">
    <property type="entry name" value="Flavoproteins"/>
    <property type="match status" value="1"/>
</dbReference>
<evidence type="ECO:0000313" key="2">
    <source>
        <dbReference type="EMBL" id="GLK98415.1"/>
    </source>
</evidence>
<reference evidence="2" key="1">
    <citation type="journal article" date="2014" name="Int. J. Syst. Evol. Microbiol.">
        <title>Complete genome sequence of Corynebacterium casei LMG S-19264T (=DSM 44701T), isolated from a smear-ripened cheese.</title>
        <authorList>
            <consortium name="US DOE Joint Genome Institute (JGI-PGF)"/>
            <person name="Walter F."/>
            <person name="Albersmeier A."/>
            <person name="Kalinowski J."/>
            <person name="Ruckert C."/>
        </authorList>
    </citation>
    <scope>NUCLEOTIDE SEQUENCE</scope>
    <source>
        <strain evidence="2">VKM Ac-1321</strain>
    </source>
</reference>
<evidence type="ECO:0000313" key="3">
    <source>
        <dbReference type="Proteomes" id="UP001143480"/>
    </source>
</evidence>
<dbReference type="RefSeq" id="WP_261963901.1">
    <property type="nucleotide sequence ID" value="NZ_BAAAXA010000003.1"/>
</dbReference>
<reference evidence="2" key="2">
    <citation type="submission" date="2023-01" db="EMBL/GenBank/DDBJ databases">
        <authorList>
            <person name="Sun Q."/>
            <person name="Evtushenko L."/>
        </authorList>
    </citation>
    <scope>NUCLEOTIDE SEQUENCE</scope>
    <source>
        <strain evidence="2">VKM Ac-1321</strain>
    </source>
</reference>
<dbReference type="InterPro" id="IPR029039">
    <property type="entry name" value="Flavoprotein-like_sf"/>
</dbReference>
<dbReference type="PANTHER" id="PTHR43741">
    <property type="entry name" value="FMN-DEPENDENT NADH-AZOREDUCTASE 1"/>
    <property type="match status" value="1"/>
</dbReference>
<dbReference type="AlphaFoldDB" id="A0A9W6KDS6"/>
<organism evidence="2 3">
    <name type="scientific">Dactylosporangium matsuzakiense</name>
    <dbReference type="NCBI Taxonomy" id="53360"/>
    <lineage>
        <taxon>Bacteria</taxon>
        <taxon>Bacillati</taxon>
        <taxon>Actinomycetota</taxon>
        <taxon>Actinomycetes</taxon>
        <taxon>Micromonosporales</taxon>
        <taxon>Micromonosporaceae</taxon>
        <taxon>Dactylosporangium</taxon>
    </lineage>
</organism>
<dbReference type="InterPro" id="IPR050104">
    <property type="entry name" value="FMN-dep_NADH:Q_OxRdtase_AzoR1"/>
</dbReference>
<proteinExistence type="predicted"/>
<keyword evidence="3" id="KW-1185">Reference proteome</keyword>
<dbReference type="Proteomes" id="UP001143480">
    <property type="component" value="Unassembled WGS sequence"/>
</dbReference>
<gene>
    <name evidence="2" type="primary">acpD_1</name>
    <name evidence="2" type="ORF">GCM10017581_001560</name>
</gene>
<dbReference type="PANTHER" id="PTHR43741:SF4">
    <property type="entry name" value="FMN-DEPENDENT NADH:QUINONE OXIDOREDUCTASE"/>
    <property type="match status" value="1"/>
</dbReference>
<sequence length="216" mass="22917">MHLFRLDASVRPTGSVSRALADTAEQAWLGEHPGATVTRRDIGLEPLPSELWAKAARSAVDPSAPAVPEAAELTRQLSAELLEADAYVFAVPLYNWGVPAHFKTWIDLVLLNQDFGGGGSKPLAGRPAVLAMSRGGGYGEGTPKFGWDHNSPYIVRVLADVLHLDVHVAEAELTLADVTPAMEPLRGLAAQLLQDGHATAAGHGRRVAELVRVSVG</sequence>
<accession>A0A9W6KDS6</accession>
<dbReference type="EMBL" id="BSFP01000001">
    <property type="protein sequence ID" value="GLK98415.1"/>
    <property type="molecule type" value="Genomic_DNA"/>
</dbReference>
<comment type="caution">
    <text evidence="2">The sequence shown here is derived from an EMBL/GenBank/DDBJ whole genome shotgun (WGS) entry which is preliminary data.</text>
</comment>
<dbReference type="Gene3D" id="3.40.50.360">
    <property type="match status" value="1"/>
</dbReference>